<keyword evidence="3" id="KW-0804">Transcription</keyword>
<keyword evidence="1" id="KW-0805">Transcription regulation</keyword>
<dbReference type="InterPro" id="IPR018060">
    <property type="entry name" value="HTH_AraC"/>
</dbReference>
<protein>
    <submittedName>
        <fullName evidence="5">Helix-turn-helix transcriptional regulator</fullName>
    </submittedName>
</protein>
<evidence type="ECO:0000256" key="3">
    <source>
        <dbReference type="ARBA" id="ARBA00023163"/>
    </source>
</evidence>
<evidence type="ECO:0000313" key="5">
    <source>
        <dbReference type="EMBL" id="MDR4251710.1"/>
    </source>
</evidence>
<dbReference type="PROSITE" id="PS01124">
    <property type="entry name" value="HTH_ARAC_FAMILY_2"/>
    <property type="match status" value="1"/>
</dbReference>
<dbReference type="GO" id="GO:0043565">
    <property type="term" value="F:sequence-specific DNA binding"/>
    <property type="evidence" value="ECO:0007669"/>
    <property type="project" value="InterPro"/>
</dbReference>
<dbReference type="Gene3D" id="1.10.10.60">
    <property type="entry name" value="Homeodomain-like"/>
    <property type="match status" value="2"/>
</dbReference>
<dbReference type="GO" id="GO:0003700">
    <property type="term" value="F:DNA-binding transcription factor activity"/>
    <property type="evidence" value="ECO:0007669"/>
    <property type="project" value="InterPro"/>
</dbReference>
<keyword evidence="2" id="KW-0238">DNA-binding</keyword>
<name>A0AAE4B9T8_BACPU</name>
<gene>
    <name evidence="5" type="ORF">FO508_15435</name>
</gene>
<dbReference type="Pfam" id="PF12833">
    <property type="entry name" value="HTH_18"/>
    <property type="match status" value="1"/>
</dbReference>
<evidence type="ECO:0000259" key="4">
    <source>
        <dbReference type="PROSITE" id="PS01124"/>
    </source>
</evidence>
<dbReference type="Proteomes" id="UP001182042">
    <property type="component" value="Unassembled WGS sequence"/>
</dbReference>
<reference evidence="5" key="1">
    <citation type="submission" date="2019-07" db="EMBL/GenBank/DDBJ databases">
        <title>Phylogenomic Reclassification of ATCC Bacillus Strains and Various Taxa within the Genus Bacillus.</title>
        <authorList>
            <person name="Riojas M.A."/>
            <person name="Frank A.M."/>
            <person name="Fenn S.L."/>
            <person name="King S."/>
            <person name="Brower S."/>
            <person name="Hazbon M.H."/>
        </authorList>
    </citation>
    <scope>NUCLEOTIDE SEQUENCE</scope>
    <source>
        <strain evidence="5">ATCC 27142</strain>
    </source>
</reference>
<dbReference type="AlphaFoldDB" id="A0AAE4B9T8"/>
<evidence type="ECO:0000313" key="6">
    <source>
        <dbReference type="Proteomes" id="UP001182042"/>
    </source>
</evidence>
<accession>A0AAE4B9T8</accession>
<dbReference type="InterPro" id="IPR009057">
    <property type="entry name" value="Homeodomain-like_sf"/>
</dbReference>
<dbReference type="InterPro" id="IPR050959">
    <property type="entry name" value="MarA-like"/>
</dbReference>
<evidence type="ECO:0000256" key="1">
    <source>
        <dbReference type="ARBA" id="ARBA00023015"/>
    </source>
</evidence>
<dbReference type="RefSeq" id="WP_309416267.1">
    <property type="nucleotide sequence ID" value="NZ_CP046128.1"/>
</dbReference>
<dbReference type="SUPFAM" id="SSF46689">
    <property type="entry name" value="Homeodomain-like"/>
    <property type="match status" value="2"/>
</dbReference>
<dbReference type="SMART" id="SM00342">
    <property type="entry name" value="HTH_ARAC"/>
    <property type="match status" value="1"/>
</dbReference>
<organism evidence="5 6">
    <name type="scientific">Bacillus pumilus</name>
    <name type="common">Bacillus mesentericus</name>
    <dbReference type="NCBI Taxonomy" id="1408"/>
    <lineage>
        <taxon>Bacteria</taxon>
        <taxon>Bacillati</taxon>
        <taxon>Bacillota</taxon>
        <taxon>Bacilli</taxon>
        <taxon>Bacillales</taxon>
        <taxon>Bacillaceae</taxon>
        <taxon>Bacillus</taxon>
    </lineage>
</organism>
<comment type="caution">
    <text evidence="5">The sequence shown here is derived from an EMBL/GenBank/DDBJ whole genome shotgun (WGS) entry which is preliminary data.</text>
</comment>
<dbReference type="PANTHER" id="PTHR47504">
    <property type="entry name" value="RIGHT ORIGIN-BINDING PROTEIN"/>
    <property type="match status" value="1"/>
</dbReference>
<dbReference type="EMBL" id="VKQA01000005">
    <property type="protein sequence ID" value="MDR4251710.1"/>
    <property type="molecule type" value="Genomic_DNA"/>
</dbReference>
<sequence>MSYQEHEKTIQETLNYIEQHLKDDLPLQTLAKHAGYSRFHFHRVFKKVIKKSVVDYIRERRMTQAAKDLIHTDQRAIDIALQYRFSSQESFTRAFKKIYDMSPARYRKLLRNVIDEEETNMAANKNTPTGWIMTGDTPSDYETGLDDRIVHSGTYSAYLKSKDEKARGFATLMQQIKSERYRGERLQFSAFVKSEDVKGSAGLWMRMDHSSGEVLAFDNMMNRPITGTNGWNHFSVVLDVPVKSEVIAFGILLQGPGQIWMDELSFKTVDESVPVTEQNTVDDLEDEPVNLNFEGYSRLKLGGN</sequence>
<evidence type="ECO:0000256" key="2">
    <source>
        <dbReference type="ARBA" id="ARBA00023125"/>
    </source>
</evidence>
<feature type="domain" description="HTH araC/xylS-type" evidence="4">
    <location>
        <begin position="11"/>
        <end position="109"/>
    </location>
</feature>
<proteinExistence type="predicted"/>
<dbReference type="Gene3D" id="2.60.120.260">
    <property type="entry name" value="Galactose-binding domain-like"/>
    <property type="match status" value="1"/>
</dbReference>
<dbReference type="PANTHER" id="PTHR47504:SF6">
    <property type="entry name" value="ARAC-FAMILY TRANSCRIPTIONAL REGULATOR"/>
    <property type="match status" value="1"/>
</dbReference>